<dbReference type="AlphaFoldDB" id="E1R346"/>
<dbReference type="KEGG" id="ssm:Spirs_2112"/>
<feature type="domain" description="Response regulatory" evidence="3">
    <location>
        <begin position="9"/>
        <end position="124"/>
    </location>
</feature>
<reference evidence="4 5" key="1">
    <citation type="journal article" date="2010" name="Stand. Genomic Sci.">
        <title>Complete genome sequence of Spirochaeta smaragdinae type strain (SEBR 4228).</title>
        <authorList>
            <person name="Mavromatis K."/>
            <person name="Yasawong M."/>
            <person name="Chertkov O."/>
            <person name="Lapidus A."/>
            <person name="Lucas S."/>
            <person name="Nolan M."/>
            <person name="Del Rio T.G."/>
            <person name="Tice H."/>
            <person name="Cheng J.F."/>
            <person name="Pitluck S."/>
            <person name="Liolios K."/>
            <person name="Ivanova N."/>
            <person name="Tapia R."/>
            <person name="Han C."/>
            <person name="Bruce D."/>
            <person name="Goodwin L."/>
            <person name="Pati A."/>
            <person name="Chen A."/>
            <person name="Palaniappan K."/>
            <person name="Land M."/>
            <person name="Hauser L."/>
            <person name="Chang Y.J."/>
            <person name="Jeffries C.D."/>
            <person name="Detter J.C."/>
            <person name="Rohde M."/>
            <person name="Brambilla E."/>
            <person name="Spring S."/>
            <person name="Goker M."/>
            <person name="Sikorski J."/>
            <person name="Woyke T."/>
            <person name="Bristow J."/>
            <person name="Eisen J.A."/>
            <person name="Markowitz V."/>
            <person name="Hugenholtz P."/>
            <person name="Klenk H.P."/>
            <person name="Kyrpides N.C."/>
        </authorList>
    </citation>
    <scope>NUCLEOTIDE SEQUENCE [LARGE SCALE GENOMIC DNA]</scope>
    <source>
        <strain evidence="5">DSM 11293 / JCM 15392 / SEBR 4228</strain>
    </source>
</reference>
<dbReference type="RefSeq" id="WP_013254696.1">
    <property type="nucleotide sequence ID" value="NC_014364.1"/>
</dbReference>
<protein>
    <submittedName>
        <fullName evidence="4">Response regulator receiver protein</fullName>
    </submittedName>
</protein>
<keyword evidence="1 2" id="KW-0597">Phosphoprotein</keyword>
<dbReference type="EMBL" id="CP002116">
    <property type="protein sequence ID" value="ADK81232.1"/>
    <property type="molecule type" value="Genomic_DNA"/>
</dbReference>
<evidence type="ECO:0000313" key="4">
    <source>
        <dbReference type="EMBL" id="ADK81232.1"/>
    </source>
</evidence>
<sequence length="130" mass="14604">MSNDTVDAQILLVEDEALIAMAEAHMLEKQGFSVKTVLNGTDAIREGIKNEIDLILMDIDLGRNRMDGTEASKKILEQRDVPIIFLTSHSEKEYVSRVKGITQYGYILKNSGVFVLFQAIEKALKLFNKT</sequence>
<feature type="modified residue" description="4-aspartylphosphate" evidence="2">
    <location>
        <position position="58"/>
    </location>
</feature>
<dbReference type="InterPro" id="IPR001789">
    <property type="entry name" value="Sig_transdc_resp-reg_receiver"/>
</dbReference>
<dbReference type="SUPFAM" id="SSF52172">
    <property type="entry name" value="CheY-like"/>
    <property type="match status" value="1"/>
</dbReference>
<dbReference type="GO" id="GO:0000160">
    <property type="term" value="P:phosphorelay signal transduction system"/>
    <property type="evidence" value="ECO:0007669"/>
    <property type="project" value="InterPro"/>
</dbReference>
<dbReference type="eggNOG" id="COG0745">
    <property type="taxonomic scope" value="Bacteria"/>
</dbReference>
<dbReference type="SMART" id="SM00448">
    <property type="entry name" value="REC"/>
    <property type="match status" value="1"/>
</dbReference>
<accession>E1R346</accession>
<dbReference type="STRING" id="573413.Spirs_2112"/>
<dbReference type="HOGENOM" id="CLU_000445_69_11_12"/>
<dbReference type="Pfam" id="PF00072">
    <property type="entry name" value="Response_reg"/>
    <property type="match status" value="1"/>
</dbReference>
<dbReference type="InterPro" id="IPR050595">
    <property type="entry name" value="Bact_response_regulator"/>
</dbReference>
<organism evidence="4 5">
    <name type="scientific">Sediminispirochaeta smaragdinae (strain DSM 11293 / JCM 15392 / SEBR 4228)</name>
    <name type="common">Spirochaeta smaragdinae</name>
    <dbReference type="NCBI Taxonomy" id="573413"/>
    <lineage>
        <taxon>Bacteria</taxon>
        <taxon>Pseudomonadati</taxon>
        <taxon>Spirochaetota</taxon>
        <taxon>Spirochaetia</taxon>
        <taxon>Spirochaetales</taxon>
        <taxon>Spirochaetaceae</taxon>
        <taxon>Sediminispirochaeta</taxon>
    </lineage>
</organism>
<dbReference type="PANTHER" id="PTHR44591">
    <property type="entry name" value="STRESS RESPONSE REGULATOR PROTEIN 1"/>
    <property type="match status" value="1"/>
</dbReference>
<evidence type="ECO:0000313" key="5">
    <source>
        <dbReference type="Proteomes" id="UP000002318"/>
    </source>
</evidence>
<evidence type="ECO:0000259" key="3">
    <source>
        <dbReference type="PROSITE" id="PS50110"/>
    </source>
</evidence>
<evidence type="ECO:0000256" key="1">
    <source>
        <dbReference type="ARBA" id="ARBA00022553"/>
    </source>
</evidence>
<dbReference type="OrthoDB" id="9767435at2"/>
<proteinExistence type="predicted"/>
<dbReference type="PROSITE" id="PS50110">
    <property type="entry name" value="RESPONSE_REGULATORY"/>
    <property type="match status" value="1"/>
</dbReference>
<dbReference type="PANTHER" id="PTHR44591:SF3">
    <property type="entry name" value="RESPONSE REGULATORY DOMAIN-CONTAINING PROTEIN"/>
    <property type="match status" value="1"/>
</dbReference>
<dbReference type="Gene3D" id="3.40.50.2300">
    <property type="match status" value="1"/>
</dbReference>
<evidence type="ECO:0000256" key="2">
    <source>
        <dbReference type="PROSITE-ProRule" id="PRU00169"/>
    </source>
</evidence>
<name>E1R346_SEDSS</name>
<gene>
    <name evidence="4" type="ordered locus">Spirs_2112</name>
</gene>
<dbReference type="Proteomes" id="UP000002318">
    <property type="component" value="Chromosome"/>
</dbReference>
<dbReference type="InterPro" id="IPR011006">
    <property type="entry name" value="CheY-like_superfamily"/>
</dbReference>
<keyword evidence="5" id="KW-1185">Reference proteome</keyword>